<comment type="subcellular location">
    <subcellularLocation>
        <location evidence="1">Secreted</location>
        <location evidence="1">Extracellular space</location>
    </subcellularLocation>
</comment>
<dbReference type="GO" id="GO:0006508">
    <property type="term" value="P:proteolysis"/>
    <property type="evidence" value="ECO:0007669"/>
    <property type="project" value="InterPro"/>
</dbReference>
<keyword evidence="3" id="KW-1015">Disulfide bond</keyword>
<name>A0A6P6Q0Q2_CARAU</name>
<keyword evidence="8" id="KW-1185">Reference proteome</keyword>
<dbReference type="GeneID" id="113108039"/>
<comment type="catalytic activity">
    <reaction evidence="4">
        <text>Preferential cleavage: Arg-|-Xaa, Lys-|-Xaa.</text>
        <dbReference type="EC" id="3.4.21.4"/>
    </reaction>
</comment>
<dbReference type="Proteomes" id="UP000515129">
    <property type="component" value="Chromosome 9"/>
</dbReference>
<evidence type="ECO:0000256" key="4">
    <source>
        <dbReference type="ARBA" id="ARBA00036320"/>
    </source>
</evidence>
<dbReference type="InterPro" id="IPR001254">
    <property type="entry name" value="Trypsin_dom"/>
</dbReference>
<dbReference type="PANTHER" id="PTHR24271:SF80">
    <property type="entry name" value="GRANZYME 3, TANDEM DUPLICATE 1-RELATED"/>
    <property type="match status" value="1"/>
</dbReference>
<dbReference type="Gene3D" id="2.40.10.10">
    <property type="entry name" value="Trypsin-like serine proteases"/>
    <property type="match status" value="3"/>
</dbReference>
<dbReference type="InterPro" id="IPR043504">
    <property type="entry name" value="Peptidase_S1_PA_chymotrypsin"/>
</dbReference>
<dbReference type="CDD" id="cd00190">
    <property type="entry name" value="Tryp_SPc"/>
    <property type="match status" value="2"/>
</dbReference>
<accession>A0A6P6Q0Q2</accession>
<dbReference type="InterPro" id="IPR018114">
    <property type="entry name" value="TRYPSIN_HIS"/>
</dbReference>
<dbReference type="KEGG" id="caua:113108039"/>
<dbReference type="FunFam" id="2.40.10.10:FF:000005">
    <property type="entry name" value="Serine protease 37"/>
    <property type="match status" value="2"/>
</dbReference>
<evidence type="ECO:0000256" key="6">
    <source>
        <dbReference type="SAM" id="SignalP"/>
    </source>
</evidence>
<dbReference type="OrthoDB" id="5565075at2759"/>
<dbReference type="PANTHER" id="PTHR24271">
    <property type="entry name" value="KALLIKREIN-RELATED"/>
    <property type="match status" value="1"/>
</dbReference>
<dbReference type="RefSeq" id="XP_026126652.1">
    <property type="nucleotide sequence ID" value="XM_026270867.1"/>
</dbReference>
<evidence type="ECO:0000313" key="8">
    <source>
        <dbReference type="Proteomes" id="UP000515129"/>
    </source>
</evidence>
<sequence>MVLYSFLLLLGISLAGGMESGIIGGKEAKRNSRPYMASIQNNKCHTCGGMLIREDYVLTAAHCLNLDVNSDLDNIEVVLGAHSINKVEKNQQRIPVMEYIKHPLYKKNNKQDLSYDIMLLKLKNNAKLNKFVKVIHLPKKNKKTPANVKCSIAGWGLKSPKGNEASDVMQEVKLKLEENSKCKEMWQHYFNPEIMICSVSDGKHAFCKGDSGSPLICKTIPQGLASYTFDGNCTNTVYPQVYTKISYFLPWIKKIIELRVYFSVNSCTMFPYMFLLLIGLPLAGGMDSSIIGGKEAIPFSRPYMASVQSVKYHICGGMLIRENYVLTAAHCLKNLSIRGNIEVVLGAHIINKAERSQQRIPVIKHIQHPLYEKNNEQDLSYDIMLLKLKKKAKLTRFVNLTPLPKKNEKTPANVKCSIAGWGLKSPNGNKASNVMQEVKLKLEENSKCERMWQHFFNPEIMICSVSDGKHAFCDGDSGSPLICKKIPQGLASYTIKGDCTNTTYPQVYAKISYFLPWINKTMEMNE</sequence>
<keyword evidence="2" id="KW-0865">Zymogen</keyword>
<feature type="chain" id="PRO_5028028865" description="trypsin" evidence="6">
    <location>
        <begin position="18"/>
        <end position="526"/>
    </location>
</feature>
<organism evidence="8 9">
    <name type="scientific">Carassius auratus</name>
    <name type="common">Goldfish</name>
    <dbReference type="NCBI Taxonomy" id="7957"/>
    <lineage>
        <taxon>Eukaryota</taxon>
        <taxon>Metazoa</taxon>
        <taxon>Chordata</taxon>
        <taxon>Craniata</taxon>
        <taxon>Vertebrata</taxon>
        <taxon>Euteleostomi</taxon>
        <taxon>Actinopterygii</taxon>
        <taxon>Neopterygii</taxon>
        <taxon>Teleostei</taxon>
        <taxon>Ostariophysi</taxon>
        <taxon>Cypriniformes</taxon>
        <taxon>Cyprinidae</taxon>
        <taxon>Cyprininae</taxon>
        <taxon>Carassius</taxon>
    </lineage>
</organism>
<protein>
    <recommendedName>
        <fullName evidence="5">trypsin</fullName>
        <ecNumber evidence="5">3.4.21.4</ecNumber>
    </recommendedName>
</protein>
<dbReference type="GO" id="GO:0005576">
    <property type="term" value="C:extracellular region"/>
    <property type="evidence" value="ECO:0007669"/>
    <property type="project" value="UniProtKB-SubCell"/>
</dbReference>
<feature type="domain" description="Peptidase S1" evidence="7">
    <location>
        <begin position="22"/>
        <end position="257"/>
    </location>
</feature>
<dbReference type="EC" id="3.4.21.4" evidence="5"/>
<dbReference type="InterPro" id="IPR001314">
    <property type="entry name" value="Peptidase_S1A"/>
</dbReference>
<evidence type="ECO:0000256" key="5">
    <source>
        <dbReference type="ARBA" id="ARBA00038868"/>
    </source>
</evidence>
<evidence type="ECO:0000313" key="9">
    <source>
        <dbReference type="RefSeq" id="XP_026126652.1"/>
    </source>
</evidence>
<dbReference type="AlphaFoldDB" id="A0A6P6Q0Q2"/>
<dbReference type="InterPro" id="IPR009003">
    <property type="entry name" value="Peptidase_S1_PA"/>
</dbReference>
<evidence type="ECO:0000256" key="3">
    <source>
        <dbReference type="ARBA" id="ARBA00023157"/>
    </source>
</evidence>
<feature type="domain" description="Peptidase S1" evidence="7">
    <location>
        <begin position="290"/>
        <end position="523"/>
    </location>
</feature>
<dbReference type="PRINTS" id="PR00722">
    <property type="entry name" value="CHYMOTRYPSIN"/>
</dbReference>
<dbReference type="Pfam" id="PF00089">
    <property type="entry name" value="Trypsin"/>
    <property type="match status" value="2"/>
</dbReference>
<evidence type="ECO:0000256" key="1">
    <source>
        <dbReference type="ARBA" id="ARBA00004239"/>
    </source>
</evidence>
<keyword evidence="6" id="KW-0732">Signal</keyword>
<reference evidence="9" key="1">
    <citation type="submission" date="2025-08" db="UniProtKB">
        <authorList>
            <consortium name="RefSeq"/>
        </authorList>
    </citation>
    <scope>IDENTIFICATION</scope>
    <source>
        <strain evidence="9">Wakin</strain>
        <tissue evidence="9">Muscle</tissue>
    </source>
</reference>
<evidence type="ECO:0000256" key="2">
    <source>
        <dbReference type="ARBA" id="ARBA00023145"/>
    </source>
</evidence>
<dbReference type="SUPFAM" id="SSF50494">
    <property type="entry name" value="Trypsin-like serine proteases"/>
    <property type="match status" value="2"/>
</dbReference>
<evidence type="ECO:0000259" key="7">
    <source>
        <dbReference type="PROSITE" id="PS50240"/>
    </source>
</evidence>
<dbReference type="PROSITE" id="PS00134">
    <property type="entry name" value="TRYPSIN_HIS"/>
    <property type="match status" value="2"/>
</dbReference>
<dbReference type="SMART" id="SM00020">
    <property type="entry name" value="Tryp_SPc"/>
    <property type="match status" value="2"/>
</dbReference>
<proteinExistence type="predicted"/>
<dbReference type="PROSITE" id="PS50240">
    <property type="entry name" value="TRYPSIN_DOM"/>
    <property type="match status" value="2"/>
</dbReference>
<gene>
    <name evidence="9" type="primary">LOC113108039</name>
</gene>
<feature type="signal peptide" evidence="6">
    <location>
        <begin position="1"/>
        <end position="17"/>
    </location>
</feature>
<dbReference type="GO" id="GO:0004252">
    <property type="term" value="F:serine-type endopeptidase activity"/>
    <property type="evidence" value="ECO:0007669"/>
    <property type="project" value="UniProtKB-EC"/>
</dbReference>